<keyword evidence="3" id="KW-1185">Reference proteome</keyword>
<accession>A0A7N2MUS1</accession>
<dbReference type="Gramene" id="QL11p015277:mrna">
    <property type="protein sequence ID" value="QL11p015277:mrna:CDS:1"/>
    <property type="gene ID" value="QL11p015277"/>
</dbReference>
<evidence type="ECO:0000259" key="1">
    <source>
        <dbReference type="Pfam" id="PF03478"/>
    </source>
</evidence>
<evidence type="ECO:0000313" key="3">
    <source>
        <dbReference type="Proteomes" id="UP000594261"/>
    </source>
</evidence>
<sequence>MVDGSPEQTIINPLTRAQIQLPPIDTFLDVLKYRPNMSGKEYLIFRVRSHQPIPTKLKKFKTASIKYIRDSFIDKVVLSSSPSSNEYIAMVIFVEFAAFCKLGTKNGLLFKGKVDIVN</sequence>
<reference evidence="2 3" key="1">
    <citation type="journal article" date="2016" name="G3 (Bethesda)">
        <title>First Draft Assembly and Annotation of the Genome of a California Endemic Oak Quercus lobata Nee (Fagaceae).</title>
        <authorList>
            <person name="Sork V.L."/>
            <person name="Fitz-Gibbon S.T."/>
            <person name="Puiu D."/>
            <person name="Crepeau M."/>
            <person name="Gugger P.F."/>
            <person name="Sherman R."/>
            <person name="Stevens K."/>
            <person name="Langley C.H."/>
            <person name="Pellegrini M."/>
            <person name="Salzberg S.L."/>
        </authorList>
    </citation>
    <scope>NUCLEOTIDE SEQUENCE [LARGE SCALE GENOMIC DNA]</scope>
    <source>
        <strain evidence="2 3">cv. SW786</strain>
    </source>
</reference>
<protein>
    <recommendedName>
        <fullName evidence="1">KIB1-4 beta-propeller domain-containing protein</fullName>
    </recommendedName>
</protein>
<dbReference type="AlphaFoldDB" id="A0A7N2MUS1"/>
<dbReference type="EnsemblPlants" id="QL11p015277:mrna">
    <property type="protein sequence ID" value="QL11p015277:mrna:CDS:1"/>
    <property type="gene ID" value="QL11p015277"/>
</dbReference>
<dbReference type="Proteomes" id="UP000594261">
    <property type="component" value="Chromosome 11"/>
</dbReference>
<dbReference type="InterPro" id="IPR005174">
    <property type="entry name" value="KIB1-4_b-propeller"/>
</dbReference>
<name>A0A7N2MUS1_QUELO</name>
<reference evidence="2" key="2">
    <citation type="submission" date="2021-01" db="UniProtKB">
        <authorList>
            <consortium name="EnsemblPlants"/>
        </authorList>
    </citation>
    <scope>IDENTIFICATION</scope>
</reference>
<feature type="domain" description="KIB1-4 beta-propeller" evidence="1">
    <location>
        <begin position="1"/>
        <end position="104"/>
    </location>
</feature>
<dbReference type="EMBL" id="LRBV02000011">
    <property type="status" value="NOT_ANNOTATED_CDS"/>
    <property type="molecule type" value="Genomic_DNA"/>
</dbReference>
<evidence type="ECO:0000313" key="2">
    <source>
        <dbReference type="EnsemblPlants" id="QL11p015277:mrna:CDS:1"/>
    </source>
</evidence>
<dbReference type="InParanoid" id="A0A7N2MUS1"/>
<organism evidence="2 3">
    <name type="scientific">Quercus lobata</name>
    <name type="common">Valley oak</name>
    <dbReference type="NCBI Taxonomy" id="97700"/>
    <lineage>
        <taxon>Eukaryota</taxon>
        <taxon>Viridiplantae</taxon>
        <taxon>Streptophyta</taxon>
        <taxon>Embryophyta</taxon>
        <taxon>Tracheophyta</taxon>
        <taxon>Spermatophyta</taxon>
        <taxon>Magnoliopsida</taxon>
        <taxon>eudicotyledons</taxon>
        <taxon>Gunneridae</taxon>
        <taxon>Pentapetalae</taxon>
        <taxon>rosids</taxon>
        <taxon>fabids</taxon>
        <taxon>Fagales</taxon>
        <taxon>Fagaceae</taxon>
        <taxon>Quercus</taxon>
    </lineage>
</organism>
<proteinExistence type="predicted"/>
<dbReference type="Pfam" id="PF03478">
    <property type="entry name" value="Beta-prop_KIB1-4"/>
    <property type="match status" value="1"/>
</dbReference>